<comment type="caution">
    <text evidence="2">The sequence shown here is derived from an EMBL/GenBank/DDBJ whole genome shotgun (WGS) entry which is preliminary data.</text>
</comment>
<dbReference type="Proteomes" id="UP000619244">
    <property type="component" value="Unassembled WGS sequence"/>
</dbReference>
<feature type="compositionally biased region" description="Pro residues" evidence="1">
    <location>
        <begin position="333"/>
        <end position="349"/>
    </location>
</feature>
<gene>
    <name evidence="2" type="ORF">GCM10010358_63590</name>
</gene>
<proteinExistence type="predicted"/>
<feature type="region of interest" description="Disordered" evidence="1">
    <location>
        <begin position="628"/>
        <end position="649"/>
    </location>
</feature>
<evidence type="ECO:0008006" key="4">
    <source>
        <dbReference type="Google" id="ProtNLM"/>
    </source>
</evidence>
<reference evidence="2" key="2">
    <citation type="submission" date="2020-09" db="EMBL/GenBank/DDBJ databases">
        <authorList>
            <person name="Sun Q."/>
            <person name="Ohkuma M."/>
        </authorList>
    </citation>
    <scope>NUCLEOTIDE SEQUENCE</scope>
    <source>
        <strain evidence="2">JCM 4790</strain>
    </source>
</reference>
<feature type="compositionally biased region" description="Pro residues" evidence="1">
    <location>
        <begin position="668"/>
        <end position="682"/>
    </location>
</feature>
<reference evidence="2" key="1">
    <citation type="journal article" date="2014" name="Int. J. Syst. Evol. Microbiol.">
        <title>Complete genome sequence of Corynebacterium casei LMG S-19264T (=DSM 44701T), isolated from a smear-ripened cheese.</title>
        <authorList>
            <consortium name="US DOE Joint Genome Institute (JGI-PGF)"/>
            <person name="Walter F."/>
            <person name="Albersmeier A."/>
            <person name="Kalinowski J."/>
            <person name="Ruckert C."/>
        </authorList>
    </citation>
    <scope>NUCLEOTIDE SEQUENCE</scope>
    <source>
        <strain evidence="2">JCM 4790</strain>
    </source>
</reference>
<evidence type="ECO:0000313" key="3">
    <source>
        <dbReference type="Proteomes" id="UP000619244"/>
    </source>
</evidence>
<dbReference type="RefSeq" id="WP_190193785.1">
    <property type="nucleotide sequence ID" value="NZ_BMVU01000044.1"/>
</dbReference>
<accession>A0A918U6R5</accession>
<dbReference type="Gene3D" id="1.25.40.10">
    <property type="entry name" value="Tetratricopeptide repeat domain"/>
    <property type="match status" value="1"/>
</dbReference>
<protein>
    <recommendedName>
        <fullName evidence="4">Tetratricopeptide repeat protein</fullName>
    </recommendedName>
</protein>
<feature type="region of interest" description="Disordered" evidence="1">
    <location>
        <begin position="662"/>
        <end position="698"/>
    </location>
</feature>
<evidence type="ECO:0000256" key="1">
    <source>
        <dbReference type="SAM" id="MobiDB-lite"/>
    </source>
</evidence>
<feature type="compositionally biased region" description="Low complexity" evidence="1">
    <location>
        <begin position="640"/>
        <end position="649"/>
    </location>
</feature>
<dbReference type="SUPFAM" id="SSF48452">
    <property type="entry name" value="TPR-like"/>
    <property type="match status" value="1"/>
</dbReference>
<organism evidence="2 3">
    <name type="scientific">Streptomyces minutiscleroticus</name>
    <dbReference type="NCBI Taxonomy" id="68238"/>
    <lineage>
        <taxon>Bacteria</taxon>
        <taxon>Bacillati</taxon>
        <taxon>Actinomycetota</taxon>
        <taxon>Actinomycetes</taxon>
        <taxon>Kitasatosporales</taxon>
        <taxon>Streptomycetaceae</taxon>
        <taxon>Streptomyces</taxon>
    </lineage>
</organism>
<sequence length="1383" mass="151242">MNPRTALENRPDVLRRIADTLWERLERGEQLTGGQHEALVEASFRLGVHRRTEPATALELLARAHRLDPANPKHPYHAGLLYLRHGHTEPAVRWLTAAAELAPVNHRVWAHLALAYRQLDERQQGAADRTGEHRARAEAIADTIRAGRDDFGPEGERTALPLLRPGECRWSGIHDMAADGRLRGRTAERTRDALLDELERVAGLAPHRRGGTAAFTVLAVQWMVYGYPAATVRRLAGRLPSDEDDPALRMLHLVCDLFETDRARLPARLARCLAERTLPDVLVALIHRQRLLWRPLGFPDPGAHAAAREFTDGDPVRHEKALRAARRTLSAPEPEPMPDAVPGPAAPPVTDPDARLTAFESAASGLAALRADVHTHVRELARDTVADAADHARVSGDAAILAEVIDRLQTLRTAWLQDLQRFKEDEPAGLAMPFDEFQRRLENCEGEYQEPLGSTRSILKKRVERKLAGSGQRYGPAPGAPSPRARSLEKRLTVLEAHRRTSDGHGRPSDAVPAALPDERLAALEEAAAVLTDVLDDAVRHAKAVAKDTAAGVTDLARLLGDHTALTGLADDWETVRLSRLAELGRFADAEPAGLVMAFEEYQRRLGECQALLQRSAGSLRKILDRKVRPRLEDRRHESSATAPAPSPQALALTARLAALTAPAAPSAVPPRAGPGAEPPAEPEVSRAPHTDSGPLPATASARERVDHALAAAEAALDANFTEARQTLDAYPAELKRREAVVLLRTYLDGRQAEADLRLGRGTAARRRWNAMLTDDPLHPAVLHNLAVAHTSAGDTGTAAQAWNRYLEALYLRDLLHGDIRRGAAERARIHRVLAASFGTLPLCRGLVPGDERDDDPRPLITTLASRGKVATATAHLRLEELNHLLTYRGPGLLLGLGRSAGGTAADAALARRTTLVEHAVAALPERVREPFAKLCQDLFDGAHRAAAEAKGRTRRPGDEAEEETHTQWVRERILWKAALFGAVMAEDADWPLAEYSGDVIGNLRLVDALPLDPEDELLLRTVQQLGARGSAKAFAERYNRLAEHAADRALGHILDAAGAAASTTGGRDFPDRFRRVGRSWGRNPVPSPYAEALDDPVVLYQDTVRSAVRVLEASGTPRDDRERAVVTAAVPGLERWVARLPGATGPARVLARLLGTLGRHDEEAKVLNRAEREAAGPHGRRQIARSYVRLRIGRGEYAEAVQQARTLLRPAPDDEQLRGLLTEAYDRWLRSDPSATASPGPASGTDLPSPEEIAEDFARWTDPTSVHNRRQLVVAATRARHEARADGAGAGPLVTDMRALYTADPGNTEALFHLTHSLCLLAWEVRKEMVGATGTRRRELRDRLKEIRTDCVGHAEELLPLTDGERHTEVRRILDEVRPAPT</sequence>
<feature type="region of interest" description="Disordered" evidence="1">
    <location>
        <begin position="947"/>
        <end position="966"/>
    </location>
</feature>
<dbReference type="InterPro" id="IPR011990">
    <property type="entry name" value="TPR-like_helical_dom_sf"/>
</dbReference>
<feature type="region of interest" description="Disordered" evidence="1">
    <location>
        <begin position="1232"/>
        <end position="1251"/>
    </location>
</feature>
<feature type="region of interest" description="Disordered" evidence="1">
    <location>
        <begin position="327"/>
        <end position="349"/>
    </location>
</feature>
<name>A0A918U6R5_9ACTN</name>
<dbReference type="EMBL" id="BMVU01000044">
    <property type="protein sequence ID" value="GGY00923.1"/>
    <property type="molecule type" value="Genomic_DNA"/>
</dbReference>
<evidence type="ECO:0000313" key="2">
    <source>
        <dbReference type="EMBL" id="GGY00923.1"/>
    </source>
</evidence>
<keyword evidence="3" id="KW-1185">Reference proteome</keyword>
<feature type="region of interest" description="Disordered" evidence="1">
    <location>
        <begin position="467"/>
        <end position="486"/>
    </location>
</feature>
<feature type="compositionally biased region" description="Basic and acidic residues" evidence="1">
    <location>
        <begin position="628"/>
        <end position="639"/>
    </location>
</feature>